<proteinExistence type="predicted"/>
<dbReference type="Proteomes" id="UP001165064">
    <property type="component" value="Unassembled WGS sequence"/>
</dbReference>
<sequence>MAGVELVPIMDYEIAHVNIAMKSEDAAANELVSSKRRSSMSKKSDDVPAVVNWHNDSYPFVCVLMLSDTSKMIGGETLIKTPSGDIIAAEGPAKGKATVLQGRILTHLASIPIGYTERITSVTSYRAKDPLVTEGSVLKTVKPEVNYGSNFNVFYPEWVERNF</sequence>
<comment type="caution">
    <text evidence="1">The sequence shown here is derived from an EMBL/GenBank/DDBJ whole genome shotgun (WGS) entry which is preliminary data.</text>
</comment>
<dbReference type="EMBL" id="BSXS01017325">
    <property type="protein sequence ID" value="GMF08772.1"/>
    <property type="molecule type" value="Genomic_DNA"/>
</dbReference>
<evidence type="ECO:0000313" key="2">
    <source>
        <dbReference type="Proteomes" id="UP001165064"/>
    </source>
</evidence>
<name>A0ACB5UCQ9_AMBMO</name>
<accession>A0ACB5UCQ9</accession>
<organism evidence="1 2">
    <name type="scientific">Ambrosiozyma monospora</name>
    <name type="common">Yeast</name>
    <name type="synonym">Endomycopsis monosporus</name>
    <dbReference type="NCBI Taxonomy" id="43982"/>
    <lineage>
        <taxon>Eukaryota</taxon>
        <taxon>Fungi</taxon>
        <taxon>Dikarya</taxon>
        <taxon>Ascomycota</taxon>
        <taxon>Saccharomycotina</taxon>
        <taxon>Pichiomycetes</taxon>
        <taxon>Pichiales</taxon>
        <taxon>Pichiaceae</taxon>
        <taxon>Ambrosiozyma</taxon>
    </lineage>
</organism>
<gene>
    <name evidence="1" type="ORF">Amon02_001336200</name>
</gene>
<evidence type="ECO:0000313" key="1">
    <source>
        <dbReference type="EMBL" id="GMF08772.1"/>
    </source>
</evidence>
<protein>
    <submittedName>
        <fullName evidence="1">Unnamed protein product</fullName>
    </submittedName>
</protein>
<reference evidence="1" key="1">
    <citation type="submission" date="2023-04" db="EMBL/GenBank/DDBJ databases">
        <title>Ambrosiozyma monospora NBRC 10751.</title>
        <authorList>
            <person name="Ichikawa N."/>
            <person name="Sato H."/>
            <person name="Tonouchi N."/>
        </authorList>
    </citation>
    <scope>NUCLEOTIDE SEQUENCE</scope>
    <source>
        <strain evidence="1">NBRC 10751</strain>
    </source>
</reference>
<keyword evidence="2" id="KW-1185">Reference proteome</keyword>